<reference evidence="4" key="1">
    <citation type="submission" date="2021-01" db="EMBL/GenBank/DDBJ databases">
        <title>Genome public.</title>
        <authorList>
            <person name="Liu C."/>
            <person name="Sun Q."/>
        </authorList>
    </citation>
    <scope>NUCLEOTIDE SEQUENCE [LARGE SCALE GENOMIC DNA]</scope>
    <source>
        <strain evidence="4">YIM B02505</strain>
    </source>
</reference>
<dbReference type="InterPro" id="IPR012334">
    <property type="entry name" value="Pectin_lyas_fold"/>
</dbReference>
<evidence type="ECO:0000313" key="3">
    <source>
        <dbReference type="EMBL" id="MBK1811752.1"/>
    </source>
</evidence>
<dbReference type="Gene3D" id="2.160.20.10">
    <property type="entry name" value="Single-stranded right-handed beta-helix, Pectin lyase-like"/>
    <property type="match status" value="1"/>
</dbReference>
<dbReference type="Pfam" id="PF22816">
    <property type="entry name" value="CatAgl_D2"/>
    <property type="match status" value="1"/>
</dbReference>
<dbReference type="RefSeq" id="WP_200270257.1">
    <property type="nucleotide sequence ID" value="NZ_JAENHN010000039.1"/>
</dbReference>
<dbReference type="SUPFAM" id="SSF51126">
    <property type="entry name" value="Pectin lyase-like"/>
    <property type="match status" value="1"/>
</dbReference>
<dbReference type="InterPro" id="IPR006626">
    <property type="entry name" value="PbH1"/>
</dbReference>
<organism evidence="3 4">
    <name type="scientific">Clostridium yunnanense</name>
    <dbReference type="NCBI Taxonomy" id="2800325"/>
    <lineage>
        <taxon>Bacteria</taxon>
        <taxon>Bacillati</taxon>
        <taxon>Bacillota</taxon>
        <taxon>Clostridia</taxon>
        <taxon>Eubacteriales</taxon>
        <taxon>Clostridiaceae</taxon>
        <taxon>Clostridium</taxon>
    </lineage>
</organism>
<dbReference type="CDD" id="cd14490">
    <property type="entry name" value="CBM6-CBM35-CBM36_like_1"/>
    <property type="match status" value="1"/>
</dbReference>
<protein>
    <submittedName>
        <fullName evidence="3">Right-handed parallel beta-helix repeat-containing protein</fullName>
    </submittedName>
</protein>
<feature type="domain" description="Alpha-1,3-glucanase catalytic" evidence="2">
    <location>
        <begin position="216"/>
        <end position="565"/>
    </location>
</feature>
<name>A0ABS1EQW7_9CLOT</name>
<dbReference type="InterPro" id="IPR055149">
    <property type="entry name" value="Agl_cat_D2"/>
</dbReference>
<keyword evidence="4" id="KW-1185">Reference proteome</keyword>
<dbReference type="Proteomes" id="UP000596739">
    <property type="component" value="Unassembled WGS sequence"/>
</dbReference>
<dbReference type="SMART" id="SM00710">
    <property type="entry name" value="PbH1"/>
    <property type="match status" value="6"/>
</dbReference>
<evidence type="ECO:0000259" key="1">
    <source>
        <dbReference type="Pfam" id="PF22815"/>
    </source>
</evidence>
<dbReference type="InterPro" id="IPR033801">
    <property type="entry name" value="CBM6-CBM35-CBM36-like_1"/>
</dbReference>
<dbReference type="Pfam" id="PF22815">
    <property type="entry name" value="CatAgl_D1"/>
    <property type="match status" value="1"/>
</dbReference>
<dbReference type="InterPro" id="IPR011050">
    <property type="entry name" value="Pectin_lyase_fold/virulence"/>
</dbReference>
<accession>A0ABS1EQW7</accession>
<evidence type="ECO:0000259" key="2">
    <source>
        <dbReference type="Pfam" id="PF22816"/>
    </source>
</evidence>
<proteinExistence type="predicted"/>
<sequence length="579" mass="65180">MIEKKYLENDFNIVSVGADMPYDTYNADDEDESKVKTNGTIIGPKTTWTTQEAEAFGRRAVKLDAEGQYVQITLQEPASGLVVRFCIPDAEEGNGIDAGISLYINENAYKDVMLTSRYSWMYGEYHSHKETDTMKVRWSKNPKLGNPHRYYDEVRIKLDKVYPAGTMIKFQRNKDDYNFHRARYIIIDFVEAEVIPEPLDMPEGFLSITEFGAGDQVDCMEAINACIQAVYNSDGRYKGLWIPEGEFNFNIGRRGAGDVEGTRIFLDKGITIKGAGMWHSILQGSFASIYIRSGNCHISDFSIIGNETIRDDYNGIAGIEGIGTNTLIENIWIEHTKVGFWFSDRTDGVHIRGCRIRNVWADGINLHRGTSNSIVEHCNFRNSGDDSMAMWSDTYADVNNTYQYNTIQTPCLANGIAIYGGRDIKLLNNLIYDTVDNGAGISFGTDFNPPEISGTFLIKGNRLVRCGSYQHDFHYEVGALWSLWKFGAKKDVKVIIEDNKIEDSVYSALFISCNDNDSVGAELIYSSNNISNPGTHMVHISKWAIGSAKFVNNQATELKLEAFKNEGDFQVEAENNNWK</sequence>
<comment type="caution">
    <text evidence="3">The sequence shown here is derived from an EMBL/GenBank/DDBJ whole genome shotgun (WGS) entry which is preliminary data.</text>
</comment>
<evidence type="ECO:0000313" key="4">
    <source>
        <dbReference type="Proteomes" id="UP000596739"/>
    </source>
</evidence>
<dbReference type="EMBL" id="JAENHN010000039">
    <property type="protein sequence ID" value="MBK1811752.1"/>
    <property type="molecule type" value="Genomic_DNA"/>
</dbReference>
<feature type="domain" description="CBM6/CBM35/CBM36-like 1" evidence="1">
    <location>
        <begin position="19"/>
        <end position="193"/>
    </location>
</feature>
<gene>
    <name evidence="3" type="ORF">JHL18_14100</name>
</gene>